<evidence type="ECO:0000313" key="3">
    <source>
        <dbReference type="Proteomes" id="UP000215914"/>
    </source>
</evidence>
<keyword evidence="3" id="KW-1185">Reference proteome</keyword>
<dbReference type="AlphaFoldDB" id="A0A251TAQ7"/>
<dbReference type="InParanoid" id="A0A251TAQ7"/>
<feature type="region of interest" description="Disordered" evidence="1">
    <location>
        <begin position="1"/>
        <end position="72"/>
    </location>
</feature>
<feature type="compositionally biased region" description="Basic and acidic residues" evidence="1">
    <location>
        <begin position="40"/>
        <end position="55"/>
    </location>
</feature>
<evidence type="ECO:0000313" key="2">
    <source>
        <dbReference type="EMBL" id="OTG07994.1"/>
    </source>
</evidence>
<dbReference type="Proteomes" id="UP000215914">
    <property type="component" value="Chromosome 11"/>
</dbReference>
<proteinExistence type="predicted"/>
<sequence>MQLRQTIGSPRLCWGRPPHLGGGGDKIRERGEPTWFSGEGRTELGERDRESESGRKGSAAAAHGDGSGSRRRRGWRWCFCFFRRRWWSVKTTVILLGSRLKC</sequence>
<accession>A0A251TAQ7</accession>
<evidence type="ECO:0000256" key="1">
    <source>
        <dbReference type="SAM" id="MobiDB-lite"/>
    </source>
</evidence>
<organism evidence="2 3">
    <name type="scientific">Helianthus annuus</name>
    <name type="common">Common sunflower</name>
    <dbReference type="NCBI Taxonomy" id="4232"/>
    <lineage>
        <taxon>Eukaryota</taxon>
        <taxon>Viridiplantae</taxon>
        <taxon>Streptophyta</taxon>
        <taxon>Embryophyta</taxon>
        <taxon>Tracheophyta</taxon>
        <taxon>Spermatophyta</taxon>
        <taxon>Magnoliopsida</taxon>
        <taxon>eudicotyledons</taxon>
        <taxon>Gunneridae</taxon>
        <taxon>Pentapetalae</taxon>
        <taxon>asterids</taxon>
        <taxon>campanulids</taxon>
        <taxon>Asterales</taxon>
        <taxon>Asteraceae</taxon>
        <taxon>Asteroideae</taxon>
        <taxon>Heliantheae alliance</taxon>
        <taxon>Heliantheae</taxon>
        <taxon>Helianthus</taxon>
    </lineage>
</organism>
<name>A0A251TAQ7_HELAN</name>
<gene>
    <name evidence="2" type="ORF">HannXRQ_Chr11g0336691</name>
</gene>
<dbReference type="EMBL" id="CM007900">
    <property type="protein sequence ID" value="OTG07994.1"/>
    <property type="molecule type" value="Genomic_DNA"/>
</dbReference>
<protein>
    <submittedName>
        <fullName evidence="2">Uncharacterized protein</fullName>
    </submittedName>
</protein>
<reference evidence="3" key="1">
    <citation type="journal article" date="2017" name="Nature">
        <title>The sunflower genome provides insights into oil metabolism, flowering and Asterid evolution.</title>
        <authorList>
            <person name="Badouin H."/>
            <person name="Gouzy J."/>
            <person name="Grassa C.J."/>
            <person name="Murat F."/>
            <person name="Staton S.E."/>
            <person name="Cottret L."/>
            <person name="Lelandais-Briere C."/>
            <person name="Owens G.L."/>
            <person name="Carrere S."/>
            <person name="Mayjonade B."/>
            <person name="Legrand L."/>
            <person name="Gill N."/>
            <person name="Kane N.C."/>
            <person name="Bowers J.E."/>
            <person name="Hubner S."/>
            <person name="Bellec A."/>
            <person name="Berard A."/>
            <person name="Berges H."/>
            <person name="Blanchet N."/>
            <person name="Boniface M.C."/>
            <person name="Brunel D."/>
            <person name="Catrice O."/>
            <person name="Chaidir N."/>
            <person name="Claudel C."/>
            <person name="Donnadieu C."/>
            <person name="Faraut T."/>
            <person name="Fievet G."/>
            <person name="Helmstetter N."/>
            <person name="King M."/>
            <person name="Knapp S.J."/>
            <person name="Lai Z."/>
            <person name="Le Paslier M.C."/>
            <person name="Lippi Y."/>
            <person name="Lorenzon L."/>
            <person name="Mandel J.R."/>
            <person name="Marage G."/>
            <person name="Marchand G."/>
            <person name="Marquand E."/>
            <person name="Bret-Mestries E."/>
            <person name="Morien E."/>
            <person name="Nambeesan S."/>
            <person name="Nguyen T."/>
            <person name="Pegot-Espagnet P."/>
            <person name="Pouilly N."/>
            <person name="Raftis F."/>
            <person name="Sallet E."/>
            <person name="Schiex T."/>
            <person name="Thomas J."/>
            <person name="Vandecasteele C."/>
            <person name="Vares D."/>
            <person name="Vear F."/>
            <person name="Vautrin S."/>
            <person name="Crespi M."/>
            <person name="Mangin B."/>
            <person name="Burke J.M."/>
            <person name="Salse J."/>
            <person name="Munos S."/>
            <person name="Vincourt P."/>
            <person name="Rieseberg L.H."/>
            <person name="Langlade N.B."/>
        </authorList>
    </citation>
    <scope>NUCLEOTIDE SEQUENCE [LARGE SCALE GENOMIC DNA]</scope>
    <source>
        <strain evidence="3">cv. SF193</strain>
    </source>
</reference>